<dbReference type="SUPFAM" id="SSF52833">
    <property type="entry name" value="Thioredoxin-like"/>
    <property type="match status" value="1"/>
</dbReference>
<dbReference type="InterPro" id="IPR036249">
    <property type="entry name" value="Thioredoxin-like_sf"/>
</dbReference>
<dbReference type="Pfam" id="PF03960">
    <property type="entry name" value="ArsC"/>
    <property type="match status" value="1"/>
</dbReference>
<dbReference type="Gene3D" id="3.40.30.10">
    <property type="entry name" value="Glutaredoxin"/>
    <property type="match status" value="1"/>
</dbReference>
<name>A0A938Y0G6_9BACL</name>
<dbReference type="PROSITE" id="PS51353">
    <property type="entry name" value="ARSC"/>
    <property type="match status" value="1"/>
</dbReference>
<reference evidence="2" key="1">
    <citation type="submission" date="2021-01" db="EMBL/GenBank/DDBJ databases">
        <title>Genomic Encyclopedia of Type Strains, Phase IV (KMG-IV): sequencing the most valuable type-strain genomes for metagenomic binning, comparative biology and taxonomic classification.</title>
        <authorList>
            <person name="Goeker M."/>
        </authorList>
    </citation>
    <scope>NUCLEOTIDE SEQUENCE</scope>
    <source>
        <strain evidence="2">DSM 25523</strain>
    </source>
</reference>
<evidence type="ECO:0000256" key="1">
    <source>
        <dbReference type="PROSITE-ProRule" id="PRU01282"/>
    </source>
</evidence>
<dbReference type="PANTHER" id="PTHR30041:SF7">
    <property type="entry name" value="GLOBAL TRANSCRIPTIONAL REGULATOR SPX"/>
    <property type="match status" value="1"/>
</dbReference>
<sequence>MTTNGLDEILSTRSQKFKDLDIDINELTVSELLEMLSDDPRLLKRPILTDGQRLIVGYNQSAMKNLLS</sequence>
<dbReference type="EMBL" id="JAFBEB010000002">
    <property type="protein sequence ID" value="MBM7589302.1"/>
    <property type="molecule type" value="Genomic_DNA"/>
</dbReference>
<dbReference type="PANTHER" id="PTHR30041">
    <property type="entry name" value="ARSENATE REDUCTASE"/>
    <property type="match status" value="1"/>
</dbReference>
<accession>A0A938Y0G6</accession>
<evidence type="ECO:0000313" key="2">
    <source>
        <dbReference type="EMBL" id="MBM7589302.1"/>
    </source>
</evidence>
<keyword evidence="3" id="KW-1185">Reference proteome</keyword>
<evidence type="ECO:0000313" key="3">
    <source>
        <dbReference type="Proteomes" id="UP000717624"/>
    </source>
</evidence>
<gene>
    <name evidence="2" type="ORF">JOD01_000900</name>
</gene>
<dbReference type="InterPro" id="IPR006660">
    <property type="entry name" value="Arsenate_reductase-like"/>
</dbReference>
<proteinExistence type="inferred from homology"/>
<dbReference type="AlphaFoldDB" id="A0A938Y0G6"/>
<comment type="caution">
    <text evidence="2">The sequence shown here is derived from an EMBL/GenBank/DDBJ whole genome shotgun (WGS) entry which is preliminary data.</text>
</comment>
<protein>
    <submittedName>
        <fullName evidence="2">Spx/MgsR family transcriptional regulator</fullName>
    </submittedName>
</protein>
<comment type="similarity">
    <text evidence="1">Belongs to the ArsC family.</text>
</comment>
<organism evidence="2 3">
    <name type="scientific">Brevibacillus fulvus</name>
    <dbReference type="NCBI Taxonomy" id="1125967"/>
    <lineage>
        <taxon>Bacteria</taxon>
        <taxon>Bacillati</taxon>
        <taxon>Bacillota</taxon>
        <taxon>Bacilli</taxon>
        <taxon>Bacillales</taxon>
        <taxon>Paenibacillaceae</taxon>
        <taxon>Brevibacillus</taxon>
    </lineage>
</organism>
<dbReference type="Proteomes" id="UP000717624">
    <property type="component" value="Unassembled WGS sequence"/>
</dbReference>